<dbReference type="InterPro" id="IPR036429">
    <property type="entry name" value="SpoA-like_sf"/>
</dbReference>
<dbReference type="GO" id="GO:0009425">
    <property type="term" value="C:bacterial-type flagellum basal body"/>
    <property type="evidence" value="ECO:0007669"/>
    <property type="project" value="InterPro"/>
</dbReference>
<dbReference type="GO" id="GO:0071973">
    <property type="term" value="P:bacterial-type flagellum-dependent cell motility"/>
    <property type="evidence" value="ECO:0007669"/>
    <property type="project" value="InterPro"/>
</dbReference>
<protein>
    <recommendedName>
        <fullName evidence="7">Flagellar motor switch protein FliN-like C-terminal domain-containing protein</fullName>
    </recommendedName>
</protein>
<accession>A0A9X6XUF9</accession>
<evidence type="ECO:0000256" key="5">
    <source>
        <dbReference type="ARBA" id="ARBA00022779"/>
    </source>
</evidence>
<dbReference type="AlphaFoldDB" id="A0A9X6XUF9"/>
<evidence type="ECO:0000313" key="9">
    <source>
        <dbReference type="Proteomes" id="UP000219922"/>
    </source>
</evidence>
<evidence type="ECO:0000259" key="7">
    <source>
        <dbReference type="Pfam" id="PF01052"/>
    </source>
</evidence>
<dbReference type="SUPFAM" id="SSF101801">
    <property type="entry name" value="Surface presentation of antigens (SPOA)"/>
    <property type="match status" value="1"/>
</dbReference>
<comment type="caution">
    <text evidence="8">The sequence shown here is derived from an EMBL/GenBank/DDBJ whole genome shotgun (WGS) entry which is preliminary data.</text>
</comment>
<dbReference type="Gene3D" id="2.30.330.10">
    <property type="entry name" value="SpoA-like"/>
    <property type="match status" value="1"/>
</dbReference>
<dbReference type="PRINTS" id="PR00956">
    <property type="entry name" value="FLGMOTORFLIN"/>
</dbReference>
<dbReference type="GO" id="GO:0006935">
    <property type="term" value="P:chemotaxis"/>
    <property type="evidence" value="ECO:0007669"/>
    <property type="project" value="UniProtKB-KW"/>
</dbReference>
<keyword evidence="3" id="KW-1003">Cell membrane</keyword>
<dbReference type="EMBL" id="NVMX01000434">
    <property type="protein sequence ID" value="PDZ93767.1"/>
    <property type="molecule type" value="Genomic_DNA"/>
</dbReference>
<dbReference type="InterPro" id="IPR001172">
    <property type="entry name" value="FliN_T3SS_HrcQb"/>
</dbReference>
<evidence type="ECO:0000313" key="8">
    <source>
        <dbReference type="EMBL" id="PDZ93767.1"/>
    </source>
</evidence>
<comment type="subcellular location">
    <subcellularLocation>
        <location evidence="1">Cell membrane</location>
        <topology evidence="1">Peripheral membrane protein</topology>
        <orientation evidence="1">Cytoplasmic side</orientation>
    </subcellularLocation>
</comment>
<keyword evidence="4" id="KW-0145">Chemotaxis</keyword>
<name>A0A9X6XUF9_BACCE</name>
<dbReference type="InterPro" id="IPR051469">
    <property type="entry name" value="FliN/MopA/SpaO"/>
</dbReference>
<dbReference type="PANTHER" id="PTHR43484:SF1">
    <property type="entry name" value="FLAGELLAR MOTOR SWITCH PROTEIN FLIN"/>
    <property type="match status" value="1"/>
</dbReference>
<sequence>MAKYLLDLREPKKEVQELKTEKDDNSGGSKNYVNPLLKDVTVKMELVYGTTRKTLKDFLSMEQNHVIELKEEVHEPLKLFANGVLIAEGNLVNADGYYGVEIRKIY</sequence>
<reference evidence="8 9" key="1">
    <citation type="submission" date="2017-09" db="EMBL/GenBank/DDBJ databases">
        <title>Large-scale bioinformatics analysis of Bacillus genomes uncovers conserved roles of natural products in bacterial physiology.</title>
        <authorList>
            <consortium name="Agbiome Team Llc"/>
            <person name="Bleich R.M."/>
            <person name="Grubbs K.J."/>
            <person name="Santa Maria K.C."/>
            <person name="Allen S.E."/>
            <person name="Farag S."/>
            <person name="Shank E.A."/>
            <person name="Bowers A."/>
        </authorList>
    </citation>
    <scope>NUCLEOTIDE SEQUENCE [LARGE SCALE GENOMIC DNA]</scope>
    <source>
        <strain evidence="8 9">AFS092789</strain>
    </source>
</reference>
<dbReference type="Pfam" id="PF01052">
    <property type="entry name" value="FliMN_C"/>
    <property type="match status" value="1"/>
</dbReference>
<keyword evidence="5" id="KW-0283">Flagellar rotation</keyword>
<evidence type="ECO:0000256" key="3">
    <source>
        <dbReference type="ARBA" id="ARBA00022475"/>
    </source>
</evidence>
<gene>
    <name evidence="8" type="ORF">CON36_37430</name>
</gene>
<dbReference type="InterPro" id="IPR001543">
    <property type="entry name" value="FliN-like_C"/>
</dbReference>
<comment type="similarity">
    <text evidence="2">Belongs to the FliN/MopA/SpaO family.</text>
</comment>
<evidence type="ECO:0000256" key="4">
    <source>
        <dbReference type="ARBA" id="ARBA00022500"/>
    </source>
</evidence>
<evidence type="ECO:0000256" key="1">
    <source>
        <dbReference type="ARBA" id="ARBA00004413"/>
    </source>
</evidence>
<keyword evidence="6" id="KW-0472">Membrane</keyword>
<dbReference type="GO" id="GO:0003774">
    <property type="term" value="F:cytoskeletal motor activity"/>
    <property type="evidence" value="ECO:0007669"/>
    <property type="project" value="InterPro"/>
</dbReference>
<evidence type="ECO:0000256" key="6">
    <source>
        <dbReference type="ARBA" id="ARBA00023136"/>
    </source>
</evidence>
<proteinExistence type="inferred from homology"/>
<feature type="domain" description="Flagellar motor switch protein FliN-like C-terminal" evidence="7">
    <location>
        <begin position="37"/>
        <end position="105"/>
    </location>
</feature>
<organism evidence="8 9">
    <name type="scientific">Bacillus cereus</name>
    <dbReference type="NCBI Taxonomy" id="1396"/>
    <lineage>
        <taxon>Bacteria</taxon>
        <taxon>Bacillati</taxon>
        <taxon>Bacillota</taxon>
        <taxon>Bacilli</taxon>
        <taxon>Bacillales</taxon>
        <taxon>Bacillaceae</taxon>
        <taxon>Bacillus</taxon>
        <taxon>Bacillus cereus group</taxon>
    </lineage>
</organism>
<dbReference type="GO" id="GO:0005886">
    <property type="term" value="C:plasma membrane"/>
    <property type="evidence" value="ECO:0007669"/>
    <property type="project" value="UniProtKB-SubCell"/>
</dbReference>
<dbReference type="Proteomes" id="UP000219922">
    <property type="component" value="Unassembled WGS sequence"/>
</dbReference>
<evidence type="ECO:0000256" key="2">
    <source>
        <dbReference type="ARBA" id="ARBA00009226"/>
    </source>
</evidence>
<dbReference type="PANTHER" id="PTHR43484">
    <property type="match status" value="1"/>
</dbReference>